<comment type="similarity">
    <text evidence="3">Belongs to the glycosyl hydrolase 130 family.</text>
</comment>
<organism evidence="4 5">
    <name type="scientific">Candidatus Veblenbacteria bacterium RIFOXYA2_FULL_43_9</name>
    <dbReference type="NCBI Taxonomy" id="1802425"/>
    <lineage>
        <taxon>Bacteria</taxon>
        <taxon>Candidatus Vebleniibacteriota</taxon>
    </lineage>
</organism>
<evidence type="ECO:0008006" key="6">
    <source>
        <dbReference type="Google" id="ProtNLM"/>
    </source>
</evidence>
<dbReference type="Gene3D" id="2.115.10.20">
    <property type="entry name" value="Glycosyl hydrolase domain, family 43"/>
    <property type="match status" value="1"/>
</dbReference>
<reference evidence="4 5" key="1">
    <citation type="journal article" date="2016" name="Nat. Commun.">
        <title>Thousands of microbial genomes shed light on interconnected biogeochemical processes in an aquifer system.</title>
        <authorList>
            <person name="Anantharaman K."/>
            <person name="Brown C.T."/>
            <person name="Hug L.A."/>
            <person name="Sharon I."/>
            <person name="Castelle C.J."/>
            <person name="Probst A.J."/>
            <person name="Thomas B.C."/>
            <person name="Singh A."/>
            <person name="Wilkins M.J."/>
            <person name="Karaoz U."/>
            <person name="Brodie E.L."/>
            <person name="Williams K.H."/>
            <person name="Hubbard S.S."/>
            <person name="Banfield J.F."/>
        </authorList>
    </citation>
    <scope>NUCLEOTIDE SEQUENCE [LARGE SCALE GENOMIC DNA]</scope>
</reference>
<keyword evidence="1" id="KW-0328">Glycosyltransferase</keyword>
<dbReference type="EMBL" id="MHTB01000039">
    <property type="protein sequence ID" value="OHA54744.1"/>
    <property type="molecule type" value="Genomic_DNA"/>
</dbReference>
<evidence type="ECO:0000313" key="5">
    <source>
        <dbReference type="Proteomes" id="UP000178936"/>
    </source>
</evidence>
<dbReference type="AlphaFoldDB" id="A0A1G2Q2F5"/>
<dbReference type="Pfam" id="PF04041">
    <property type="entry name" value="Glyco_hydro_130"/>
    <property type="match status" value="1"/>
</dbReference>
<evidence type="ECO:0000256" key="1">
    <source>
        <dbReference type="ARBA" id="ARBA00022676"/>
    </source>
</evidence>
<dbReference type="Proteomes" id="UP000178936">
    <property type="component" value="Unassembled WGS sequence"/>
</dbReference>
<dbReference type="PANTHER" id="PTHR34106:SF5">
    <property type="entry name" value="GLYCOSIDASE"/>
    <property type="match status" value="1"/>
</dbReference>
<name>A0A1G2Q2F5_9BACT</name>
<sequence length="312" mass="35410">MAVQLERFSTNPIAVPTTNWWECRAVFNAGVAYYQDKIHLLYRAIGKDGASRFGLAISHDGIHIDERTLVPLIESDYDDPYERCGCEDPRITYIEGVYHILYTAASMYPGSNRISEKAPWRTRVARITTTNFKTFQRHGLVFSDEIDDKDAALFPQKINGKYYIFHRRDLAMVLASSTDLQHWQEEGRILEPTQEGWQNDRVGIGAPPILTELGWLIIYHARDRQEVYRLGVLVVDAKNPSRIVAQLTEPILEPSEPYERIGVVRNVVFTCGLVELGADYLIYYGGADKVLAGSRISKVTLINALRKSTVSK</sequence>
<evidence type="ECO:0000256" key="2">
    <source>
        <dbReference type="ARBA" id="ARBA00022679"/>
    </source>
</evidence>
<dbReference type="SUPFAM" id="SSF75005">
    <property type="entry name" value="Arabinanase/levansucrase/invertase"/>
    <property type="match status" value="1"/>
</dbReference>
<dbReference type="CDD" id="cd18614">
    <property type="entry name" value="GH130"/>
    <property type="match status" value="1"/>
</dbReference>
<gene>
    <name evidence="4" type="ORF">A2226_03855</name>
</gene>
<dbReference type="InterPro" id="IPR023296">
    <property type="entry name" value="Glyco_hydro_beta-prop_sf"/>
</dbReference>
<proteinExistence type="inferred from homology"/>
<evidence type="ECO:0000313" key="4">
    <source>
        <dbReference type="EMBL" id="OHA54744.1"/>
    </source>
</evidence>
<dbReference type="PANTHER" id="PTHR34106">
    <property type="entry name" value="GLYCOSIDASE"/>
    <property type="match status" value="1"/>
</dbReference>
<evidence type="ECO:0000256" key="3">
    <source>
        <dbReference type="ARBA" id="ARBA00024356"/>
    </source>
</evidence>
<dbReference type="InterPro" id="IPR007184">
    <property type="entry name" value="Mannoside_phosphorylase"/>
</dbReference>
<protein>
    <recommendedName>
        <fullName evidence="6">Glycosidase</fullName>
    </recommendedName>
</protein>
<dbReference type="GO" id="GO:0016757">
    <property type="term" value="F:glycosyltransferase activity"/>
    <property type="evidence" value="ECO:0007669"/>
    <property type="project" value="UniProtKB-KW"/>
</dbReference>
<comment type="caution">
    <text evidence="4">The sequence shown here is derived from an EMBL/GenBank/DDBJ whole genome shotgun (WGS) entry which is preliminary data.</text>
</comment>
<dbReference type="PIRSF" id="PIRSF016202">
    <property type="entry name" value="PH1107"/>
    <property type="match status" value="1"/>
</dbReference>
<keyword evidence="2" id="KW-0808">Transferase</keyword>
<accession>A0A1G2Q2F5</accession>